<gene>
    <name evidence="2" type="ORF">IWA51_09690</name>
</gene>
<protein>
    <submittedName>
        <fullName evidence="2">Helix-turn-helix transcriptional regulator</fullName>
    </submittedName>
</protein>
<dbReference type="EMBL" id="CP064936">
    <property type="protein sequence ID" value="QQA00533.1"/>
    <property type="molecule type" value="Genomic_DNA"/>
</dbReference>
<reference evidence="2 3" key="1">
    <citation type="submission" date="2020-11" db="EMBL/GenBank/DDBJ databases">
        <title>Treponema Peruensis nv. sp., first commensal Treponema isolated from human feces.</title>
        <authorList>
            <person name="Belkhou C."/>
            <person name="Raes J."/>
        </authorList>
    </citation>
    <scope>NUCLEOTIDE SEQUENCE [LARGE SCALE GENOMIC DNA]</scope>
    <source>
        <strain evidence="2 3">RCC2812</strain>
    </source>
</reference>
<dbReference type="SMART" id="SM00530">
    <property type="entry name" value="HTH_XRE"/>
    <property type="match status" value="1"/>
</dbReference>
<dbReference type="InterPro" id="IPR010982">
    <property type="entry name" value="Lambda_DNA-bd_dom_sf"/>
</dbReference>
<sequence>MQVVEKTRHINATFNGHGIPLIKEAILKAYPNAQIIEDENDDELLEEWKTTDVAKEIKARKTPGRILSIYRERSGLTLVQLAEIVGTKYTNLSAMENNRRTIGLAMAKKLGKALNVDYTKFLE</sequence>
<evidence type="ECO:0000259" key="1">
    <source>
        <dbReference type="PROSITE" id="PS50943"/>
    </source>
</evidence>
<dbReference type="Proteomes" id="UP000595224">
    <property type="component" value="Chromosome"/>
</dbReference>
<organism evidence="2 3">
    <name type="scientific">Treponema peruense</name>
    <dbReference type="NCBI Taxonomy" id="2787628"/>
    <lineage>
        <taxon>Bacteria</taxon>
        <taxon>Pseudomonadati</taxon>
        <taxon>Spirochaetota</taxon>
        <taxon>Spirochaetia</taxon>
        <taxon>Spirochaetales</taxon>
        <taxon>Treponemataceae</taxon>
        <taxon>Treponema</taxon>
    </lineage>
</organism>
<dbReference type="SUPFAM" id="SSF47413">
    <property type="entry name" value="lambda repressor-like DNA-binding domains"/>
    <property type="match status" value="1"/>
</dbReference>
<dbReference type="Pfam" id="PF01381">
    <property type="entry name" value="HTH_3"/>
    <property type="match status" value="1"/>
</dbReference>
<feature type="domain" description="HTH cro/C1-type" evidence="1">
    <location>
        <begin position="67"/>
        <end position="121"/>
    </location>
</feature>
<dbReference type="Gene3D" id="1.10.260.40">
    <property type="entry name" value="lambda repressor-like DNA-binding domains"/>
    <property type="match status" value="1"/>
</dbReference>
<dbReference type="PROSITE" id="PS50943">
    <property type="entry name" value="HTH_CROC1"/>
    <property type="match status" value="1"/>
</dbReference>
<dbReference type="KEGG" id="tper:IWA51_09690"/>
<name>A0A7T3RCD1_9SPIR</name>
<proteinExistence type="predicted"/>
<accession>A0A7T3RCD1</accession>
<evidence type="ECO:0000313" key="2">
    <source>
        <dbReference type="EMBL" id="QQA00533.1"/>
    </source>
</evidence>
<keyword evidence="3" id="KW-1185">Reference proteome</keyword>
<dbReference type="InterPro" id="IPR001387">
    <property type="entry name" value="Cro/C1-type_HTH"/>
</dbReference>
<dbReference type="GO" id="GO:0003677">
    <property type="term" value="F:DNA binding"/>
    <property type="evidence" value="ECO:0007669"/>
    <property type="project" value="InterPro"/>
</dbReference>
<evidence type="ECO:0000313" key="3">
    <source>
        <dbReference type="Proteomes" id="UP000595224"/>
    </source>
</evidence>
<dbReference type="RefSeq" id="WP_198442256.1">
    <property type="nucleotide sequence ID" value="NZ_CBCSHE010000009.1"/>
</dbReference>
<dbReference type="AlphaFoldDB" id="A0A7T3RCD1"/>
<dbReference type="CDD" id="cd00093">
    <property type="entry name" value="HTH_XRE"/>
    <property type="match status" value="1"/>
</dbReference>